<evidence type="ECO:0000259" key="2">
    <source>
        <dbReference type="Pfam" id="PF07790"/>
    </source>
</evidence>
<organism evidence="3 4">
    <name type="scientific">Haloarcula onubensis</name>
    <dbReference type="NCBI Taxonomy" id="2950539"/>
    <lineage>
        <taxon>Archaea</taxon>
        <taxon>Methanobacteriati</taxon>
        <taxon>Methanobacteriota</taxon>
        <taxon>Stenosarchaea group</taxon>
        <taxon>Halobacteria</taxon>
        <taxon>Halobacteriales</taxon>
        <taxon>Haloarculaceae</taxon>
        <taxon>Haloarcula</taxon>
    </lineage>
</organism>
<evidence type="ECO:0000313" key="4">
    <source>
        <dbReference type="Proteomes" id="UP001268864"/>
    </source>
</evidence>
<feature type="domain" description="Archaeal Type IV pilin N-terminal" evidence="2">
    <location>
        <begin position="11"/>
        <end position="98"/>
    </location>
</feature>
<evidence type="ECO:0000313" key="3">
    <source>
        <dbReference type="EMBL" id="MDS0283563.1"/>
    </source>
</evidence>
<evidence type="ECO:0000256" key="1">
    <source>
        <dbReference type="SAM" id="Phobius"/>
    </source>
</evidence>
<dbReference type="EMBL" id="JAMQOS010000005">
    <property type="protein sequence ID" value="MDS0283563.1"/>
    <property type="molecule type" value="Genomic_DNA"/>
</dbReference>
<dbReference type="InterPro" id="IPR013373">
    <property type="entry name" value="Flagellin/pilin_N_arc"/>
</dbReference>
<protein>
    <submittedName>
        <fullName evidence="3">Type IV pilin N-terminal domain-containing protein</fullName>
    </submittedName>
</protein>
<keyword evidence="4" id="KW-1185">Reference proteome</keyword>
<keyword evidence="1" id="KW-0472">Membrane</keyword>
<accession>A0ABU2FS30</accession>
<feature type="transmembrane region" description="Helical" evidence="1">
    <location>
        <begin position="12"/>
        <end position="38"/>
    </location>
</feature>
<keyword evidence="1" id="KW-1133">Transmembrane helix</keyword>
<sequence length="213" mass="22220">MCRYQIYEDESAVSSVISVVLLVAIAVILAAVVATFALDIGESTATPAPQASFDIQQETMYVNATGSNYAKFYVVTITQTGGDAIEEGRLSVRVDGERAWGITVDGCGPDCDVKSGLWDGSGTVSAGSSVTVVHGDDPALDDGTPGYTVVTGDSSDPQGGSDNISENILVPTGERTAPTDNHIDLDVGDTVRVVWTSERSDETTVLAEHEVTG</sequence>
<dbReference type="Pfam" id="PF07790">
    <property type="entry name" value="Pilin_N"/>
    <property type="match status" value="1"/>
</dbReference>
<proteinExistence type="predicted"/>
<gene>
    <name evidence="3" type="ORF">NDI86_15660</name>
</gene>
<dbReference type="NCBIfam" id="TIGR02537">
    <property type="entry name" value="arch_flag_Nterm"/>
    <property type="match status" value="1"/>
</dbReference>
<reference evidence="3 4" key="1">
    <citation type="submission" date="2022-06" db="EMBL/GenBank/DDBJ databases">
        <title>Halomicroarcula sp. a new haloarchaeum isolate from saline soil.</title>
        <authorList>
            <person name="Strakova D."/>
            <person name="Galisteo C."/>
            <person name="Sanchez-Porro C."/>
            <person name="Ventosa A."/>
        </authorList>
    </citation>
    <scope>NUCLEOTIDE SEQUENCE [LARGE SCALE GENOMIC DNA]</scope>
    <source>
        <strain evidence="3 4">S3CR25-11</strain>
    </source>
</reference>
<dbReference type="InterPro" id="IPR012859">
    <property type="entry name" value="Pilin_N_archaeal"/>
</dbReference>
<comment type="caution">
    <text evidence="3">The sequence shown here is derived from an EMBL/GenBank/DDBJ whole genome shotgun (WGS) entry which is preliminary data.</text>
</comment>
<keyword evidence="1" id="KW-0812">Transmembrane</keyword>
<dbReference type="Proteomes" id="UP001268864">
    <property type="component" value="Unassembled WGS sequence"/>
</dbReference>
<dbReference type="RefSeq" id="WP_310901394.1">
    <property type="nucleotide sequence ID" value="NZ_JAMQOS010000005.1"/>
</dbReference>
<name>A0ABU2FS30_9EURY</name>